<evidence type="ECO:0000256" key="3">
    <source>
        <dbReference type="ARBA" id="ARBA00023125"/>
    </source>
</evidence>
<dbReference type="SUPFAM" id="SSF88946">
    <property type="entry name" value="Sigma2 domain of RNA polymerase sigma factors"/>
    <property type="match status" value="1"/>
</dbReference>
<keyword evidence="4" id="KW-0804">Transcription</keyword>
<dbReference type="Pfam" id="PF04542">
    <property type="entry name" value="Sigma70_r2"/>
    <property type="match status" value="1"/>
</dbReference>
<dbReference type="GO" id="GO:0006352">
    <property type="term" value="P:DNA-templated transcription initiation"/>
    <property type="evidence" value="ECO:0007669"/>
    <property type="project" value="InterPro"/>
</dbReference>
<dbReference type="PANTHER" id="PTHR43133:SF8">
    <property type="entry name" value="RNA POLYMERASE SIGMA FACTOR HI_1459-RELATED"/>
    <property type="match status" value="1"/>
</dbReference>
<evidence type="ECO:0000259" key="5">
    <source>
        <dbReference type="Pfam" id="PF04542"/>
    </source>
</evidence>
<dbReference type="eggNOG" id="COG1595">
    <property type="taxonomic scope" value="Bacteria"/>
</dbReference>
<gene>
    <name evidence="6" type="ORF">FC83_GL000402</name>
</gene>
<dbReference type="NCBIfam" id="TIGR02937">
    <property type="entry name" value="sigma70-ECF"/>
    <property type="match status" value="1"/>
</dbReference>
<dbReference type="Proteomes" id="UP000051236">
    <property type="component" value="Unassembled WGS sequence"/>
</dbReference>
<accession>X0PSG9</accession>
<protein>
    <recommendedName>
        <fullName evidence="5">RNA polymerase sigma-70 region 2 domain-containing protein</fullName>
    </recommendedName>
</protein>
<evidence type="ECO:0000313" key="6">
    <source>
        <dbReference type="EMBL" id="KRM32535.1"/>
    </source>
</evidence>
<keyword evidence="2" id="KW-0731">Sigma factor</keyword>
<dbReference type="RefSeq" id="WP_052004665.1">
    <property type="nucleotide sequence ID" value="NZ_AZGA01000070.1"/>
</dbReference>
<keyword evidence="1" id="KW-0805">Transcription regulation</keyword>
<dbReference type="InterPro" id="IPR014284">
    <property type="entry name" value="RNA_pol_sigma-70_dom"/>
</dbReference>
<feature type="domain" description="RNA polymerase sigma-70 region 2" evidence="5">
    <location>
        <begin position="25"/>
        <end position="92"/>
    </location>
</feature>
<dbReference type="GO" id="GO:0003677">
    <property type="term" value="F:DNA binding"/>
    <property type="evidence" value="ECO:0007669"/>
    <property type="project" value="UniProtKB-KW"/>
</dbReference>
<sequence length="193" mass="22661">MLDFHQENELVLQVVAGSSDALERLVNKYRPLIHNIINRYHLHLYDADDWMQEARLECLLTCRKFDPSTGSKFGSFYKLRFQNHIHSKLRKQFAKKRQGDIYCTSWDKMTVEDQELRQKGLVLLSRNPTVILADFRAFCAGLSPVESQALLYIMGQKTPAEIWESHNINLMSLKNAQQRVRQKFKRFLQEETG</sequence>
<comment type="caution">
    <text evidence="6">The sequence shown here is derived from an EMBL/GenBank/DDBJ whole genome shotgun (WGS) entry which is preliminary data.</text>
</comment>
<keyword evidence="7" id="KW-1185">Reference proteome</keyword>
<evidence type="ECO:0000256" key="4">
    <source>
        <dbReference type="ARBA" id="ARBA00023163"/>
    </source>
</evidence>
<proteinExistence type="predicted"/>
<dbReference type="EMBL" id="AZGA01000070">
    <property type="protein sequence ID" value="KRM32535.1"/>
    <property type="molecule type" value="Genomic_DNA"/>
</dbReference>
<dbReference type="InterPro" id="IPR007627">
    <property type="entry name" value="RNA_pol_sigma70_r2"/>
</dbReference>
<dbReference type="InterPro" id="IPR013325">
    <property type="entry name" value="RNA_pol_sigma_r2"/>
</dbReference>
<dbReference type="OrthoDB" id="1767844at2"/>
<dbReference type="InterPro" id="IPR039425">
    <property type="entry name" value="RNA_pol_sigma-70-like"/>
</dbReference>
<dbReference type="STRING" id="1423734.FC83_GL000402"/>
<dbReference type="Gene3D" id="1.10.1740.10">
    <property type="match status" value="1"/>
</dbReference>
<reference evidence="6 7" key="1">
    <citation type="journal article" date="2015" name="Genome Announc.">
        <title>Expanding the biotechnology potential of lactobacilli through comparative genomics of 213 strains and associated genera.</title>
        <authorList>
            <person name="Sun Z."/>
            <person name="Harris H.M."/>
            <person name="McCann A."/>
            <person name="Guo C."/>
            <person name="Argimon S."/>
            <person name="Zhang W."/>
            <person name="Yang X."/>
            <person name="Jeffery I.B."/>
            <person name="Cooney J.C."/>
            <person name="Kagawa T.F."/>
            <person name="Liu W."/>
            <person name="Song Y."/>
            <person name="Salvetti E."/>
            <person name="Wrobel A."/>
            <person name="Rasinkangas P."/>
            <person name="Parkhill J."/>
            <person name="Rea M.C."/>
            <person name="O'Sullivan O."/>
            <person name="Ritari J."/>
            <person name="Douillard F.P."/>
            <person name="Paul Ross R."/>
            <person name="Yang R."/>
            <person name="Briner A.E."/>
            <person name="Felis G.E."/>
            <person name="de Vos W.M."/>
            <person name="Barrangou R."/>
            <person name="Klaenhammer T.R."/>
            <person name="Caufield P.W."/>
            <person name="Cui Y."/>
            <person name="Zhang H."/>
            <person name="O'Toole P.W."/>
        </authorList>
    </citation>
    <scope>NUCLEOTIDE SEQUENCE [LARGE SCALE GENOMIC DNA]</scope>
    <source>
        <strain evidence="6 7">DSM 18527</strain>
    </source>
</reference>
<dbReference type="PANTHER" id="PTHR43133">
    <property type="entry name" value="RNA POLYMERASE ECF-TYPE SIGMA FACTO"/>
    <property type="match status" value="1"/>
</dbReference>
<evidence type="ECO:0000256" key="2">
    <source>
        <dbReference type="ARBA" id="ARBA00023082"/>
    </source>
</evidence>
<dbReference type="AlphaFoldDB" id="X0PSG9"/>
<evidence type="ECO:0000256" key="1">
    <source>
        <dbReference type="ARBA" id="ARBA00023015"/>
    </source>
</evidence>
<name>X0PSG9_9LACO</name>
<dbReference type="PATRIC" id="fig|1423734.3.peg.403"/>
<keyword evidence="3" id="KW-0238">DNA-binding</keyword>
<organism evidence="6 7">
    <name type="scientific">Agrilactobacillus composti DSM 18527 = JCM 14202</name>
    <dbReference type="NCBI Taxonomy" id="1423734"/>
    <lineage>
        <taxon>Bacteria</taxon>
        <taxon>Bacillati</taxon>
        <taxon>Bacillota</taxon>
        <taxon>Bacilli</taxon>
        <taxon>Lactobacillales</taxon>
        <taxon>Lactobacillaceae</taxon>
        <taxon>Agrilactobacillus</taxon>
    </lineage>
</organism>
<dbReference type="GO" id="GO:0016987">
    <property type="term" value="F:sigma factor activity"/>
    <property type="evidence" value="ECO:0007669"/>
    <property type="project" value="UniProtKB-KW"/>
</dbReference>
<evidence type="ECO:0000313" key="7">
    <source>
        <dbReference type="Proteomes" id="UP000051236"/>
    </source>
</evidence>